<reference evidence="1 2" key="1">
    <citation type="submission" date="2011-06" db="EMBL/GenBank/DDBJ databases">
        <title>The draft genome of Thiocapsa marina 5811.</title>
        <authorList>
            <consortium name="US DOE Joint Genome Institute (JGI-PGF)"/>
            <person name="Lucas S."/>
            <person name="Han J."/>
            <person name="Cheng J.-F."/>
            <person name="Goodwin L."/>
            <person name="Pitluck S."/>
            <person name="Peters L."/>
            <person name="Land M.L."/>
            <person name="Hauser L."/>
            <person name="Vogl K."/>
            <person name="Liu Z."/>
            <person name="Imhoff J."/>
            <person name="Thiel V."/>
            <person name="Frigaard N.-U."/>
            <person name="Bryant D."/>
            <person name="Woyke T.J."/>
        </authorList>
    </citation>
    <scope>NUCLEOTIDE SEQUENCE [LARGE SCALE GENOMIC DNA]</scope>
    <source>
        <strain evidence="1 2">5811</strain>
    </source>
</reference>
<dbReference type="RefSeq" id="WP_007195502.1">
    <property type="nucleotide sequence ID" value="NZ_AFWV01000023.1"/>
</dbReference>
<dbReference type="AlphaFoldDB" id="F9UI78"/>
<proteinExistence type="predicted"/>
<name>F9UI78_9GAMM</name>
<gene>
    <name evidence="1" type="ORF">ThimaDRAFT_4631</name>
</gene>
<sequence>MAKICIEIDEIPHGHAMSFKKGLSDGILDMYGKQQDIHATNKASYRKGVAAGTQLKEQIASLVKK</sequence>
<dbReference type="STRING" id="768671.ThimaDRAFT_4631"/>
<evidence type="ECO:0000313" key="1">
    <source>
        <dbReference type="EMBL" id="EGV16083.1"/>
    </source>
</evidence>
<evidence type="ECO:0000313" key="2">
    <source>
        <dbReference type="Proteomes" id="UP000005459"/>
    </source>
</evidence>
<keyword evidence="2" id="KW-1185">Reference proteome</keyword>
<organism evidence="1 2">
    <name type="scientific">Thiocapsa marina 5811</name>
    <dbReference type="NCBI Taxonomy" id="768671"/>
    <lineage>
        <taxon>Bacteria</taxon>
        <taxon>Pseudomonadati</taxon>
        <taxon>Pseudomonadota</taxon>
        <taxon>Gammaproteobacteria</taxon>
        <taxon>Chromatiales</taxon>
        <taxon>Chromatiaceae</taxon>
        <taxon>Thiocapsa</taxon>
    </lineage>
</organism>
<dbReference type="Proteomes" id="UP000005459">
    <property type="component" value="Unassembled WGS sequence"/>
</dbReference>
<dbReference type="EMBL" id="AFWV01000023">
    <property type="protein sequence ID" value="EGV16083.1"/>
    <property type="molecule type" value="Genomic_DNA"/>
</dbReference>
<accession>F9UI78</accession>
<protein>
    <submittedName>
        <fullName evidence="1">Uncharacterized protein</fullName>
    </submittedName>
</protein>